<keyword evidence="5" id="KW-0539">Nucleus</keyword>
<dbReference type="InterPro" id="IPR036388">
    <property type="entry name" value="WH-like_DNA-bd_sf"/>
</dbReference>
<protein>
    <recommendedName>
        <fullName evidence="8">DNA-directed RNA polymerase III subunit RPC6</fullName>
    </recommendedName>
</protein>
<dbReference type="FunFam" id="1.10.10.10:FF:000116">
    <property type="entry name" value="DNA-directed RNA polymerase III subunit RPC6"/>
    <property type="match status" value="1"/>
</dbReference>
<dbReference type="AlphaFoldDB" id="A0ABD1ML25"/>
<evidence type="ECO:0000256" key="4">
    <source>
        <dbReference type="ARBA" id="ARBA00023163"/>
    </source>
</evidence>
<comment type="subcellular location">
    <subcellularLocation>
        <location evidence="1">Nucleus</location>
    </subcellularLocation>
</comment>
<comment type="similarity">
    <text evidence="2">Belongs to the eukaryotic RPC34/RPC39 RNA polymerase subunit family.</text>
</comment>
<keyword evidence="4" id="KW-0804">Transcription</keyword>
<dbReference type="InterPro" id="IPR016049">
    <property type="entry name" value="RNA_pol_Rpc34-like"/>
</dbReference>
<dbReference type="GO" id="GO:0005737">
    <property type="term" value="C:cytoplasm"/>
    <property type="evidence" value="ECO:0007669"/>
    <property type="project" value="UniProtKB-ARBA"/>
</dbReference>
<dbReference type="InterPro" id="IPR007832">
    <property type="entry name" value="RNA_pol_Rpc34"/>
</dbReference>
<proteinExistence type="inferred from homology"/>
<comment type="caution">
    <text evidence="6">The sequence shown here is derived from an EMBL/GenBank/DDBJ whole genome shotgun (WGS) entry which is preliminary data.</text>
</comment>
<dbReference type="Gene3D" id="1.10.10.10">
    <property type="entry name" value="Winged helix-like DNA-binding domain superfamily/Winged helix DNA-binding domain"/>
    <property type="match status" value="1"/>
</dbReference>
<dbReference type="PANTHER" id="PTHR12780">
    <property type="entry name" value="RNA POLYMERASE III DNA DIRECTED , 39KD SUBUNIT-RELATED"/>
    <property type="match status" value="1"/>
</dbReference>
<evidence type="ECO:0000256" key="5">
    <source>
        <dbReference type="ARBA" id="ARBA00023242"/>
    </source>
</evidence>
<dbReference type="GO" id="GO:0005654">
    <property type="term" value="C:nucleoplasm"/>
    <property type="evidence" value="ECO:0007669"/>
    <property type="project" value="UniProtKB-ARBA"/>
</dbReference>
<evidence type="ECO:0000313" key="7">
    <source>
        <dbReference type="Proteomes" id="UP001603857"/>
    </source>
</evidence>
<keyword evidence="7" id="KW-1185">Reference proteome</keyword>
<name>A0ABD1ML25_9FABA</name>
<dbReference type="Proteomes" id="UP001603857">
    <property type="component" value="Unassembled WGS sequence"/>
</dbReference>
<dbReference type="Pfam" id="PF05158">
    <property type="entry name" value="RNA_pol_Rpc34"/>
    <property type="match status" value="1"/>
</dbReference>
<evidence type="ECO:0000313" key="6">
    <source>
        <dbReference type="EMBL" id="KAL2336406.1"/>
    </source>
</evidence>
<reference evidence="6 7" key="1">
    <citation type="submission" date="2024-08" db="EMBL/GenBank/DDBJ databases">
        <title>Insights into the chromosomal genome structure of Flemingia macrophylla.</title>
        <authorList>
            <person name="Ding Y."/>
            <person name="Zhao Y."/>
            <person name="Bi W."/>
            <person name="Wu M."/>
            <person name="Zhao G."/>
            <person name="Gong Y."/>
            <person name="Li W."/>
            <person name="Zhang P."/>
        </authorList>
    </citation>
    <scope>NUCLEOTIDE SEQUENCE [LARGE SCALE GENOMIC DNA]</scope>
    <source>
        <strain evidence="6">DYQJB</strain>
        <tissue evidence="6">Leaf</tissue>
    </source>
</reference>
<dbReference type="GO" id="GO:0005666">
    <property type="term" value="C:RNA polymerase III complex"/>
    <property type="evidence" value="ECO:0007669"/>
    <property type="project" value="UniProtKB-ARBA"/>
</dbReference>
<keyword evidence="3" id="KW-0240">DNA-directed RNA polymerase</keyword>
<accession>A0ABD1ML25</accession>
<organism evidence="6 7">
    <name type="scientific">Flemingia macrophylla</name>
    <dbReference type="NCBI Taxonomy" id="520843"/>
    <lineage>
        <taxon>Eukaryota</taxon>
        <taxon>Viridiplantae</taxon>
        <taxon>Streptophyta</taxon>
        <taxon>Embryophyta</taxon>
        <taxon>Tracheophyta</taxon>
        <taxon>Spermatophyta</taxon>
        <taxon>Magnoliopsida</taxon>
        <taxon>eudicotyledons</taxon>
        <taxon>Gunneridae</taxon>
        <taxon>Pentapetalae</taxon>
        <taxon>rosids</taxon>
        <taxon>fabids</taxon>
        <taxon>Fabales</taxon>
        <taxon>Fabaceae</taxon>
        <taxon>Papilionoideae</taxon>
        <taxon>50 kb inversion clade</taxon>
        <taxon>NPAAA clade</taxon>
        <taxon>indigoferoid/millettioid clade</taxon>
        <taxon>Phaseoleae</taxon>
        <taxon>Flemingia</taxon>
    </lineage>
</organism>
<dbReference type="SUPFAM" id="SSF46785">
    <property type="entry name" value="Winged helix' DNA-binding domain"/>
    <property type="match status" value="1"/>
</dbReference>
<sequence>MSVLAGKRKRQELASSLSATLSNEERVVYNIIRGRKEMGIWQGDIKRETNIPDSLMKKSIKMLLAKTLIKEVVNIQNKSKKVLMAAEFEPSKEITGGEWYTEGKLDTQLIEALSDVCMKLILRQKVSTREGILDWIRKVGTEIFPGGVSAGQVEQILKVLVLENKVQEVNSTGFGDFASVPAGEVCYRLAKKTAVGVKVGAMASFPCGVCPRINACTPDGVISPTNCQYFEKWLDF</sequence>
<evidence type="ECO:0000256" key="3">
    <source>
        <dbReference type="ARBA" id="ARBA00022478"/>
    </source>
</evidence>
<evidence type="ECO:0008006" key="8">
    <source>
        <dbReference type="Google" id="ProtNLM"/>
    </source>
</evidence>
<evidence type="ECO:0000256" key="1">
    <source>
        <dbReference type="ARBA" id="ARBA00004123"/>
    </source>
</evidence>
<dbReference type="EMBL" id="JBGMDY010000004">
    <property type="protein sequence ID" value="KAL2336406.1"/>
    <property type="molecule type" value="Genomic_DNA"/>
</dbReference>
<dbReference type="InterPro" id="IPR036390">
    <property type="entry name" value="WH_DNA-bd_sf"/>
</dbReference>
<gene>
    <name evidence="6" type="ORF">Fmac_010852</name>
</gene>
<evidence type="ECO:0000256" key="2">
    <source>
        <dbReference type="ARBA" id="ARBA00011038"/>
    </source>
</evidence>